<reference evidence="1" key="1">
    <citation type="submission" date="2020-11" db="EMBL/GenBank/DDBJ databases">
        <authorList>
            <person name="Whitehead M."/>
        </authorList>
    </citation>
    <scope>NUCLEOTIDE SEQUENCE</scope>
    <source>
        <strain evidence="1">EGII</strain>
    </source>
</reference>
<keyword evidence="2" id="KW-1185">Reference proteome</keyword>
<organism evidence="1 2">
    <name type="scientific">Ceratitis capitata</name>
    <name type="common">Mediterranean fruit fly</name>
    <name type="synonym">Tephritis capitata</name>
    <dbReference type="NCBI Taxonomy" id="7213"/>
    <lineage>
        <taxon>Eukaryota</taxon>
        <taxon>Metazoa</taxon>
        <taxon>Ecdysozoa</taxon>
        <taxon>Arthropoda</taxon>
        <taxon>Hexapoda</taxon>
        <taxon>Insecta</taxon>
        <taxon>Pterygota</taxon>
        <taxon>Neoptera</taxon>
        <taxon>Endopterygota</taxon>
        <taxon>Diptera</taxon>
        <taxon>Brachycera</taxon>
        <taxon>Muscomorpha</taxon>
        <taxon>Tephritoidea</taxon>
        <taxon>Tephritidae</taxon>
        <taxon>Ceratitis</taxon>
        <taxon>Ceratitis</taxon>
    </lineage>
</organism>
<evidence type="ECO:0000313" key="2">
    <source>
        <dbReference type="Proteomes" id="UP000606786"/>
    </source>
</evidence>
<sequence>VRTEESASGVSDRIKDDINYRFVVVLSNWVSATQQRGDLPQRRTFGEWALGKLAENHLF</sequence>
<dbReference type="Proteomes" id="UP000606786">
    <property type="component" value="Unassembled WGS sequence"/>
</dbReference>
<dbReference type="EMBL" id="CAJHJT010000023">
    <property type="protein sequence ID" value="CAD7002179.1"/>
    <property type="molecule type" value="Genomic_DNA"/>
</dbReference>
<gene>
    <name evidence="1" type="ORF">CCAP1982_LOCUS10667</name>
</gene>
<dbReference type="AlphaFoldDB" id="A0A811USP3"/>
<name>A0A811USP3_CERCA</name>
<proteinExistence type="predicted"/>
<protein>
    <submittedName>
        <fullName evidence="1">(Mediterranean fruit fly) hypothetical protein</fullName>
    </submittedName>
</protein>
<comment type="caution">
    <text evidence="1">The sequence shown here is derived from an EMBL/GenBank/DDBJ whole genome shotgun (WGS) entry which is preliminary data.</text>
</comment>
<evidence type="ECO:0000313" key="1">
    <source>
        <dbReference type="EMBL" id="CAD7002179.1"/>
    </source>
</evidence>
<accession>A0A811USP3</accession>
<feature type="non-terminal residue" evidence="1">
    <location>
        <position position="1"/>
    </location>
</feature>